<reference evidence="3" key="1">
    <citation type="journal article" date="2021" name="Proc. Natl. Acad. Sci. U.S.A.">
        <title>A Catalog of Tens of Thousands of Viruses from Human Metagenomes Reveals Hidden Associations with Chronic Diseases.</title>
        <authorList>
            <person name="Tisza M.J."/>
            <person name="Buck C.B."/>
        </authorList>
    </citation>
    <scope>NUCLEOTIDE SEQUENCE</scope>
    <source>
        <strain evidence="3">Ctn7K25</strain>
    </source>
</reference>
<evidence type="ECO:0000259" key="2">
    <source>
        <dbReference type="Pfam" id="PF18857"/>
    </source>
</evidence>
<feature type="coiled-coil region" evidence="1">
    <location>
        <begin position="388"/>
        <end position="415"/>
    </location>
</feature>
<sequence>MFHQFMMNGGETGYANIRDIEQRKNDIKRELKKYNGKLPIRKAWDLLGERFDEYNRAVENCARFAAFMTSRQMKRSIDRSIYDAKEISVNFNKKGSGAKFMGAVGQTKTGNIAAFVSGLGRSGYVFWNAALQGATNFGRQTMQHPKKALVGMAAMFLLGVLTAGFGGGDGDDDDDKNSYYNLPEYVRRSNIVFRMPWMKEQWISIPLPVEYRSMYGMGELMTSVISGKEHYTGGEIANQIAGQMSQMLPIDFMEGGGSFKAFVPSAVKPYAEVMTNKGWTGMPLYKDTPYNQDMPEWTKAYKSANKYLVGLSKTLNDISGGDAYTKGLVDINPAKVEYLLNGYFGGVSTTIDKLTKTGETILGDREYDPRSFLILNRLVKNGDERTENRAINNEYFRLKEEHDKLKARLKHYEDDTDNGVFDYAEKIDWLYNSPEYRRLEIFEDYAPDIDAINKELKEPMSDAERKQLEADLNEIKKDLVEEVNKTRKRK</sequence>
<accession>A0A8S5QDR2</accession>
<dbReference type="InterPro" id="IPR040561">
    <property type="entry name" value="LPD38"/>
</dbReference>
<dbReference type="EMBL" id="BK015629">
    <property type="protein sequence ID" value="DAE16668.1"/>
    <property type="molecule type" value="Genomic_DNA"/>
</dbReference>
<evidence type="ECO:0000313" key="3">
    <source>
        <dbReference type="EMBL" id="DAE16668.1"/>
    </source>
</evidence>
<protein>
    <submittedName>
        <fullName evidence="3">Large polyvalent protein associated domain 38</fullName>
    </submittedName>
</protein>
<organism evidence="3">
    <name type="scientific">Podoviridae sp. ctn7K25</name>
    <dbReference type="NCBI Taxonomy" id="2825273"/>
    <lineage>
        <taxon>Viruses</taxon>
        <taxon>Duplodnaviria</taxon>
        <taxon>Heunggongvirae</taxon>
        <taxon>Uroviricota</taxon>
        <taxon>Caudoviricetes</taxon>
    </lineage>
</organism>
<name>A0A8S5QDR2_9CAUD</name>
<proteinExistence type="predicted"/>
<dbReference type="Pfam" id="PF18857">
    <property type="entry name" value="LPD38"/>
    <property type="match status" value="1"/>
</dbReference>
<evidence type="ECO:0000256" key="1">
    <source>
        <dbReference type="SAM" id="Coils"/>
    </source>
</evidence>
<feature type="domain" description="Large polyvalent protein associated" evidence="2">
    <location>
        <begin position="177"/>
        <end position="356"/>
    </location>
</feature>
<keyword evidence="1" id="KW-0175">Coiled coil</keyword>